<dbReference type="EMBL" id="CM044701">
    <property type="protein sequence ID" value="KAI5682838.1"/>
    <property type="molecule type" value="Genomic_DNA"/>
</dbReference>
<evidence type="ECO:0000313" key="2">
    <source>
        <dbReference type="Proteomes" id="UP001060085"/>
    </source>
</evidence>
<name>A0ACC0CCY7_CATRO</name>
<gene>
    <name evidence="1" type="ORF">M9H77_04066</name>
</gene>
<dbReference type="Proteomes" id="UP001060085">
    <property type="component" value="Linkage Group LG01"/>
</dbReference>
<proteinExistence type="predicted"/>
<accession>A0ACC0CCY7</accession>
<sequence length="473" mass="53619">MSTHQNNGQNGSNCRDKQIIVVMVPLPAQGHLNQLLHLSRLISSHNIPVYYLGTATHNRQAKTRIHGWDPIAISNIHFHDCPTPSFQKPPPNPNAPTKFPSHLIPTFFATLELRQPIYQLILELAVNTPRIIVIYDSLMPYVIQDVVPSIPNAESYCFHSTSAFTIYSFLWEAIGKPDVPEAELFKQVLLPPRESSFPQKMAEYAQLQTESRKVNSGNIFNSCREIEGSYLDVLAKFRLSDTDKYWALGPFNPVFIPEEKNQQGKRHKCLEWLDKQAPNSVIFVSFGTTTSLSDEEIKELAIGLEKSEQNFIWVVRDADKGDIFEGEEVRRAQLPEGYEKRIEGRGLIVRDWAPQLEILGHISTGGFMSHCGWNSTMESISMGVPIAAWPMHSDQPRNAILITQLLKIGVNVRDWSRGDEVVRSKTIENAVRRLMDSSEGEEMRNRVVKLSDAVKKSMADGREMDSFIVHICR</sequence>
<keyword evidence="2" id="KW-1185">Reference proteome</keyword>
<reference evidence="2" key="1">
    <citation type="journal article" date="2023" name="Nat. Plants">
        <title>Single-cell RNA sequencing provides a high-resolution roadmap for understanding the multicellular compartmentation of specialized metabolism.</title>
        <authorList>
            <person name="Sun S."/>
            <person name="Shen X."/>
            <person name="Li Y."/>
            <person name="Li Y."/>
            <person name="Wang S."/>
            <person name="Li R."/>
            <person name="Zhang H."/>
            <person name="Shen G."/>
            <person name="Guo B."/>
            <person name="Wei J."/>
            <person name="Xu J."/>
            <person name="St-Pierre B."/>
            <person name="Chen S."/>
            <person name="Sun C."/>
        </authorList>
    </citation>
    <scope>NUCLEOTIDE SEQUENCE [LARGE SCALE GENOMIC DNA]</scope>
</reference>
<comment type="caution">
    <text evidence="1">The sequence shown here is derived from an EMBL/GenBank/DDBJ whole genome shotgun (WGS) entry which is preliminary data.</text>
</comment>
<evidence type="ECO:0000313" key="1">
    <source>
        <dbReference type="EMBL" id="KAI5682838.1"/>
    </source>
</evidence>
<organism evidence="1 2">
    <name type="scientific">Catharanthus roseus</name>
    <name type="common">Madagascar periwinkle</name>
    <name type="synonym">Vinca rosea</name>
    <dbReference type="NCBI Taxonomy" id="4058"/>
    <lineage>
        <taxon>Eukaryota</taxon>
        <taxon>Viridiplantae</taxon>
        <taxon>Streptophyta</taxon>
        <taxon>Embryophyta</taxon>
        <taxon>Tracheophyta</taxon>
        <taxon>Spermatophyta</taxon>
        <taxon>Magnoliopsida</taxon>
        <taxon>eudicotyledons</taxon>
        <taxon>Gunneridae</taxon>
        <taxon>Pentapetalae</taxon>
        <taxon>asterids</taxon>
        <taxon>lamiids</taxon>
        <taxon>Gentianales</taxon>
        <taxon>Apocynaceae</taxon>
        <taxon>Rauvolfioideae</taxon>
        <taxon>Vinceae</taxon>
        <taxon>Catharanthinae</taxon>
        <taxon>Catharanthus</taxon>
    </lineage>
</organism>
<protein>
    <submittedName>
        <fullName evidence="1">Uncharacterized protein</fullName>
    </submittedName>
</protein>